<keyword evidence="4" id="KW-0597">Phosphoprotein</keyword>
<dbReference type="PRINTS" id="PR01415">
    <property type="entry name" value="ANKYRIN"/>
</dbReference>
<dbReference type="Pfam" id="PF12796">
    <property type="entry name" value="Ank_2"/>
    <property type="match status" value="2"/>
</dbReference>
<keyword evidence="9" id="KW-0564">Palmitate</keyword>
<dbReference type="InterPro" id="IPR036770">
    <property type="entry name" value="Ankyrin_rpt-contain_sf"/>
</dbReference>
<evidence type="ECO:0000313" key="19">
    <source>
        <dbReference type="Ensembl" id="ENSCCRP00000162292.1"/>
    </source>
</evidence>
<dbReference type="PROSITE" id="PS50297">
    <property type="entry name" value="ANK_REP_REGION"/>
    <property type="match status" value="4"/>
</dbReference>
<keyword evidence="20" id="KW-1185">Reference proteome</keyword>
<evidence type="ECO:0000256" key="10">
    <source>
        <dbReference type="ARBA" id="ARBA00023288"/>
    </source>
</evidence>
<dbReference type="Pfam" id="PF06916">
    <property type="entry name" value="FAM210A-B_dom"/>
    <property type="match status" value="1"/>
</dbReference>
<feature type="region of interest" description="Disordered" evidence="16">
    <location>
        <begin position="374"/>
        <end position="414"/>
    </location>
</feature>
<feature type="repeat" description="ANK" evidence="15">
    <location>
        <begin position="136"/>
        <end position="168"/>
    </location>
</feature>
<keyword evidence="5" id="KW-0677">Repeat</keyword>
<dbReference type="FunFam" id="1.25.40.20:FF:000079">
    <property type="entry name" value="Protein phosphatase 1 regulatory subunit 16B"/>
    <property type="match status" value="1"/>
</dbReference>
<proteinExistence type="predicted"/>
<dbReference type="InterPro" id="IPR051226">
    <property type="entry name" value="PP1_Regulatory_Subunit"/>
</dbReference>
<feature type="transmembrane region" description="Helical" evidence="17">
    <location>
        <begin position="424"/>
        <end position="447"/>
    </location>
</feature>
<keyword evidence="11" id="KW-0636">Prenylation</keyword>
<keyword evidence="8 17" id="KW-0472">Membrane</keyword>
<organism evidence="19 20">
    <name type="scientific">Cyprinus carpio carpio</name>
    <dbReference type="NCBI Taxonomy" id="630221"/>
    <lineage>
        <taxon>Eukaryota</taxon>
        <taxon>Metazoa</taxon>
        <taxon>Chordata</taxon>
        <taxon>Craniata</taxon>
        <taxon>Vertebrata</taxon>
        <taxon>Euteleostomi</taxon>
        <taxon>Actinopterygii</taxon>
        <taxon>Neopterygii</taxon>
        <taxon>Teleostei</taxon>
        <taxon>Ostariophysi</taxon>
        <taxon>Cypriniformes</taxon>
        <taxon>Cyprinidae</taxon>
        <taxon>Cyprininae</taxon>
        <taxon>Cyprinus</taxon>
    </lineage>
</organism>
<feature type="compositionally biased region" description="Basic and acidic residues" evidence="16">
    <location>
        <begin position="374"/>
        <end position="391"/>
    </location>
</feature>
<dbReference type="SMART" id="SM00248">
    <property type="entry name" value="ANK"/>
    <property type="match status" value="5"/>
</dbReference>
<evidence type="ECO:0000256" key="9">
    <source>
        <dbReference type="ARBA" id="ARBA00023139"/>
    </source>
</evidence>
<name>A0A9J8BXZ1_CYPCA</name>
<dbReference type="GO" id="GO:0061028">
    <property type="term" value="P:establishment of endothelial barrier"/>
    <property type="evidence" value="ECO:0007669"/>
    <property type="project" value="TreeGrafter"/>
</dbReference>
<evidence type="ECO:0000256" key="7">
    <source>
        <dbReference type="ARBA" id="ARBA00023054"/>
    </source>
</evidence>
<evidence type="ECO:0000256" key="13">
    <source>
        <dbReference type="ARBA" id="ARBA00063230"/>
    </source>
</evidence>
<comment type="subcellular location">
    <subcellularLocation>
        <location evidence="1">Cell membrane</location>
        <topology evidence="1">Lipid-anchor</topology>
    </subcellularLocation>
</comment>
<dbReference type="GO" id="GO:0005737">
    <property type="term" value="C:cytoplasm"/>
    <property type="evidence" value="ECO:0007669"/>
    <property type="project" value="TreeGrafter"/>
</dbReference>
<evidence type="ECO:0000256" key="6">
    <source>
        <dbReference type="ARBA" id="ARBA00023043"/>
    </source>
</evidence>
<evidence type="ECO:0000256" key="14">
    <source>
        <dbReference type="ARBA" id="ARBA00072668"/>
    </source>
</evidence>
<dbReference type="GO" id="GO:1903670">
    <property type="term" value="P:regulation of sprouting angiogenesis"/>
    <property type="evidence" value="ECO:0007669"/>
    <property type="project" value="TreeGrafter"/>
</dbReference>
<dbReference type="GO" id="GO:0005886">
    <property type="term" value="C:plasma membrane"/>
    <property type="evidence" value="ECO:0007669"/>
    <property type="project" value="UniProtKB-SubCell"/>
</dbReference>
<dbReference type="OMA" id="MVWQQLG"/>
<feature type="repeat" description="ANK" evidence="15">
    <location>
        <begin position="103"/>
        <end position="135"/>
    </location>
</feature>
<comment type="subunit">
    <text evidence="13">Binds PP1.</text>
</comment>
<dbReference type="Proteomes" id="UP001108240">
    <property type="component" value="Unplaced"/>
</dbReference>
<evidence type="ECO:0000256" key="5">
    <source>
        <dbReference type="ARBA" id="ARBA00022737"/>
    </source>
</evidence>
<keyword evidence="17" id="KW-0812">Transmembrane</keyword>
<accession>A0A9J8BXZ1</accession>
<dbReference type="AlphaFoldDB" id="A0A9J8BXZ1"/>
<keyword evidence="7" id="KW-0175">Coiled coil</keyword>
<dbReference type="PANTHER" id="PTHR24179:SF31">
    <property type="entry name" value="PROTEIN PHOSPHATASE 1 REGULATORY INHIBITOR SUBUNIT 16B"/>
    <property type="match status" value="1"/>
</dbReference>
<keyword evidence="3" id="KW-0488">Methylation</keyword>
<dbReference type="InterPro" id="IPR002110">
    <property type="entry name" value="Ankyrin_rpt"/>
</dbReference>
<dbReference type="SUPFAM" id="SSF48403">
    <property type="entry name" value="Ankyrin repeat"/>
    <property type="match status" value="1"/>
</dbReference>
<feature type="domain" description="DUF1279" evidence="18">
    <location>
        <begin position="415"/>
        <end position="502"/>
    </location>
</feature>
<comment type="function">
    <text evidence="12">Inhibits protein phosphatase 1 activity toward phosphorylase, myosin light chain and myosin substrates.</text>
</comment>
<dbReference type="Gene3D" id="1.25.40.20">
    <property type="entry name" value="Ankyrin repeat-containing domain"/>
    <property type="match status" value="2"/>
</dbReference>
<dbReference type="PANTHER" id="PTHR24179">
    <property type="entry name" value="PROTEIN PHOSPHATASE 1 REGULATORY SUBUNIT 12"/>
    <property type="match status" value="1"/>
</dbReference>
<evidence type="ECO:0000256" key="17">
    <source>
        <dbReference type="SAM" id="Phobius"/>
    </source>
</evidence>
<evidence type="ECO:0000256" key="15">
    <source>
        <dbReference type="PROSITE-ProRule" id="PRU00023"/>
    </source>
</evidence>
<keyword evidence="2" id="KW-1003">Cell membrane</keyword>
<evidence type="ECO:0000256" key="11">
    <source>
        <dbReference type="ARBA" id="ARBA00023289"/>
    </source>
</evidence>
<feature type="repeat" description="ANK" evidence="15">
    <location>
        <begin position="264"/>
        <end position="296"/>
    </location>
</feature>
<evidence type="ECO:0000256" key="3">
    <source>
        <dbReference type="ARBA" id="ARBA00022481"/>
    </source>
</evidence>
<keyword evidence="6 15" id="KW-0040">ANK repeat</keyword>
<evidence type="ECO:0000259" key="18">
    <source>
        <dbReference type="Pfam" id="PF06916"/>
    </source>
</evidence>
<keyword evidence="10" id="KW-0449">Lipoprotein</keyword>
<evidence type="ECO:0000256" key="4">
    <source>
        <dbReference type="ARBA" id="ARBA00022553"/>
    </source>
</evidence>
<evidence type="ECO:0000313" key="20">
    <source>
        <dbReference type="Proteomes" id="UP001108240"/>
    </source>
</evidence>
<keyword evidence="17" id="KW-1133">Transmembrane helix</keyword>
<feature type="repeat" description="ANK" evidence="15">
    <location>
        <begin position="231"/>
        <end position="263"/>
    </location>
</feature>
<reference evidence="19" key="1">
    <citation type="submission" date="2025-08" db="UniProtKB">
        <authorList>
            <consortium name="Ensembl"/>
        </authorList>
    </citation>
    <scope>IDENTIFICATION</scope>
</reference>
<evidence type="ECO:0000256" key="12">
    <source>
        <dbReference type="ARBA" id="ARBA00055219"/>
    </source>
</evidence>
<dbReference type="GeneTree" id="ENSGT00940000154090"/>
<dbReference type="PROSITE" id="PS50088">
    <property type="entry name" value="ANK_REPEAT"/>
    <property type="match status" value="4"/>
</dbReference>
<dbReference type="FunFam" id="1.25.40.20:FF:000198">
    <property type="entry name" value="Myosin binding subunit, isoform P"/>
    <property type="match status" value="1"/>
</dbReference>
<sequence>MANHLELLTELQQLDKVPSLERLRAAQKRRTQQLKRWAVYEKEMQNKKRKADKRRGHGNLRENHRRVSFAASIALLEASARNDPDEVRYLLKNNLSPDLCNEDGLTALHQCCIDNYEDMVRILLAHGATVNAQDNELWTPLHAAATCGHTGLVKILIQHGADLLAVNSDGNMPYDLCEDDPTLDIIETAMANRGITQEMINETRAAVERRMLGDIQNLLQDGADVNQHDSQGATLLHIAAANGYAQAAEVLMEGGARTDMKDSDGWTPLHAAACWGQVHVAELLVSHGANLNAKTYMEETPIDLCEDEEFRNHLLELKHKHDIIMKSQLKHKTSLCRRTSSTGSRGKVVRRASLSDRHNLCRKEYQTEAIVWRGGREEEERERESEQENSHSQDQVSSVSGAEGQRSDVEPSKTQQLRKVFKEYGAVGVSFHIGISLISLGMFYLAVSSGLDMTALLCKLGFSESVVQSRMAAGTSTFVLAYAVHKLFAPLRISITLVCVPLIVRHLRKTGLFRAGPNRP</sequence>
<dbReference type="InterPro" id="IPR009688">
    <property type="entry name" value="FAM210A/B-like_dom"/>
</dbReference>
<evidence type="ECO:0000256" key="2">
    <source>
        <dbReference type="ARBA" id="ARBA00022475"/>
    </source>
</evidence>
<reference evidence="19" key="2">
    <citation type="submission" date="2025-09" db="UniProtKB">
        <authorList>
            <consortium name="Ensembl"/>
        </authorList>
    </citation>
    <scope>IDENTIFICATION</scope>
</reference>
<evidence type="ECO:0000256" key="1">
    <source>
        <dbReference type="ARBA" id="ARBA00004193"/>
    </source>
</evidence>
<evidence type="ECO:0000256" key="16">
    <source>
        <dbReference type="SAM" id="MobiDB-lite"/>
    </source>
</evidence>
<dbReference type="Ensembl" id="ENSCCRT00000140844.1">
    <property type="protein sequence ID" value="ENSCCRP00000162292.1"/>
    <property type="gene ID" value="ENSCCRG00000067141.1"/>
</dbReference>
<evidence type="ECO:0000256" key="8">
    <source>
        <dbReference type="ARBA" id="ARBA00023136"/>
    </source>
</evidence>
<protein>
    <recommendedName>
        <fullName evidence="14">Protein phosphatase 1 regulatory subunit 16A</fullName>
    </recommendedName>
</protein>
<dbReference type="GO" id="GO:0004857">
    <property type="term" value="F:enzyme inhibitor activity"/>
    <property type="evidence" value="ECO:0007669"/>
    <property type="project" value="TreeGrafter"/>
</dbReference>
<dbReference type="GO" id="GO:0017020">
    <property type="term" value="F:myosin phosphatase regulator activity"/>
    <property type="evidence" value="ECO:0007669"/>
    <property type="project" value="TreeGrafter"/>
</dbReference>